<accession>A0A812TX79</accession>
<name>A0A812TX79_9DINO</name>
<dbReference type="AlphaFoldDB" id="A0A812TX79"/>
<dbReference type="Proteomes" id="UP000604046">
    <property type="component" value="Unassembled WGS sequence"/>
</dbReference>
<protein>
    <submittedName>
        <fullName evidence="1">Uncharacterized protein</fullName>
    </submittedName>
</protein>
<dbReference type="EMBL" id="CAJNDS010002637">
    <property type="protein sequence ID" value="CAE7553218.1"/>
    <property type="molecule type" value="Genomic_DNA"/>
</dbReference>
<comment type="caution">
    <text evidence="1">The sequence shown here is derived from an EMBL/GenBank/DDBJ whole genome shotgun (WGS) entry which is preliminary data.</text>
</comment>
<evidence type="ECO:0000313" key="2">
    <source>
        <dbReference type="Proteomes" id="UP000604046"/>
    </source>
</evidence>
<gene>
    <name evidence="1" type="ORF">SNAT2548_LOCUS31070</name>
</gene>
<sequence length="134" mass="15348">MGSLRIIAMAAYIARLCADGPDSLSHALLECVAYSQPRQRWRMQTRSSHALSLETPHAQLHTDAPSLRWRWCSGWCLTGWKRRSPVSKQSRNKQWLLWLLTRLLPWLAGMGRAYHSGTQQGTSLAHPRGKRLFI</sequence>
<reference evidence="1" key="1">
    <citation type="submission" date="2021-02" db="EMBL/GenBank/DDBJ databases">
        <authorList>
            <person name="Dougan E. K."/>
            <person name="Rhodes N."/>
            <person name="Thang M."/>
            <person name="Chan C."/>
        </authorList>
    </citation>
    <scope>NUCLEOTIDE SEQUENCE</scope>
</reference>
<proteinExistence type="predicted"/>
<keyword evidence="2" id="KW-1185">Reference proteome</keyword>
<organism evidence="1 2">
    <name type="scientific">Symbiodinium natans</name>
    <dbReference type="NCBI Taxonomy" id="878477"/>
    <lineage>
        <taxon>Eukaryota</taxon>
        <taxon>Sar</taxon>
        <taxon>Alveolata</taxon>
        <taxon>Dinophyceae</taxon>
        <taxon>Suessiales</taxon>
        <taxon>Symbiodiniaceae</taxon>
        <taxon>Symbiodinium</taxon>
    </lineage>
</organism>
<evidence type="ECO:0000313" key="1">
    <source>
        <dbReference type="EMBL" id="CAE7553218.1"/>
    </source>
</evidence>